<feature type="compositionally biased region" description="Low complexity" evidence="1">
    <location>
        <begin position="13"/>
        <end position="34"/>
    </location>
</feature>
<accession>A0A0C9MLW0</accession>
<feature type="region of interest" description="Disordered" evidence="1">
    <location>
        <begin position="215"/>
        <end position="351"/>
    </location>
</feature>
<name>A0A0C9MLW0_9FUNG</name>
<feature type="region of interest" description="Disordered" evidence="1">
    <location>
        <begin position="1"/>
        <end position="120"/>
    </location>
</feature>
<dbReference type="AlphaFoldDB" id="A0A0C9MLW0"/>
<feature type="region of interest" description="Disordered" evidence="1">
    <location>
        <begin position="369"/>
        <end position="414"/>
    </location>
</feature>
<feature type="compositionally biased region" description="Basic residues" evidence="1">
    <location>
        <begin position="1"/>
        <end position="12"/>
    </location>
</feature>
<reference evidence="2" key="1">
    <citation type="submission" date="2014-09" db="EMBL/GenBank/DDBJ databases">
        <title>Draft genome sequence of an oleaginous Mucoromycotina fungus Mucor ambiguus NBRC6742.</title>
        <authorList>
            <person name="Takeda I."/>
            <person name="Yamane N."/>
            <person name="Morita T."/>
            <person name="Tamano K."/>
            <person name="Machida M."/>
            <person name="Baker S."/>
            <person name="Koike H."/>
        </authorList>
    </citation>
    <scope>NUCLEOTIDE SEQUENCE</scope>
    <source>
        <strain evidence="2">NBRC 6742</strain>
    </source>
</reference>
<feature type="region of interest" description="Disordered" evidence="1">
    <location>
        <begin position="434"/>
        <end position="493"/>
    </location>
</feature>
<gene>
    <name evidence="2" type="ORF">MAM1_0029d02285</name>
</gene>
<dbReference type="STRING" id="91626.A0A0C9MLW0"/>
<feature type="compositionally biased region" description="Low complexity" evidence="1">
    <location>
        <begin position="317"/>
        <end position="347"/>
    </location>
</feature>
<dbReference type="OrthoDB" id="2284491at2759"/>
<feature type="compositionally biased region" description="Basic and acidic residues" evidence="1">
    <location>
        <begin position="303"/>
        <end position="313"/>
    </location>
</feature>
<dbReference type="Proteomes" id="UP000053815">
    <property type="component" value="Unassembled WGS sequence"/>
</dbReference>
<feature type="compositionally biased region" description="Basic and acidic residues" evidence="1">
    <location>
        <begin position="369"/>
        <end position="386"/>
    </location>
</feature>
<feature type="compositionally biased region" description="Low complexity" evidence="1">
    <location>
        <begin position="215"/>
        <end position="224"/>
    </location>
</feature>
<evidence type="ECO:0000256" key="1">
    <source>
        <dbReference type="SAM" id="MobiDB-lite"/>
    </source>
</evidence>
<feature type="compositionally biased region" description="Basic and acidic residues" evidence="1">
    <location>
        <begin position="476"/>
        <end position="485"/>
    </location>
</feature>
<dbReference type="EMBL" id="DF836318">
    <property type="protein sequence ID" value="GAN02838.1"/>
    <property type="molecule type" value="Genomic_DNA"/>
</dbReference>
<feature type="compositionally biased region" description="Low complexity" evidence="1">
    <location>
        <begin position="232"/>
        <end position="248"/>
    </location>
</feature>
<organism evidence="2">
    <name type="scientific">Mucor ambiguus</name>
    <dbReference type="NCBI Taxonomy" id="91626"/>
    <lineage>
        <taxon>Eukaryota</taxon>
        <taxon>Fungi</taxon>
        <taxon>Fungi incertae sedis</taxon>
        <taxon>Mucoromycota</taxon>
        <taxon>Mucoromycotina</taxon>
        <taxon>Mucoromycetes</taxon>
        <taxon>Mucorales</taxon>
        <taxon>Mucorineae</taxon>
        <taxon>Mucoraceae</taxon>
        <taxon>Mucor</taxon>
    </lineage>
</organism>
<sequence length="511" mass="55812">MAKKGNKKKSNARKTQQQKKVVTTPTATTAPATPEESSPLTPVNALVDDDKALLTNEPQVAVTAEKEIEQIEKEDSEEETKPVVAEKKEQVQEEEEEENAEKPSILSNASEEALTSTSENIVESLQVKDTLEEPPHVEVKAEPVAVVLDSLPETEQPVVITLEKAVIPEEQQTTIEVEPVPEEISPVLPKVEIKEDIPLLQEKKQDQEPVVLVVSESEATTSTSPEEEGIKDATTAADQDQLAVQAATEQDTQVKTAESELTKPEEAPVKNELEPEQAITHENDQVLEQKEPKSLLVPQATESETKNVQEPHVSEPTTTTTTVNIEEQSAQEQAAAPISTTTTTTTTEPIDVSKVAPPIVIVNNVDQHQEQAHADVDVPAQTEKETAPPASTTSLEKEDTPTIRSQSVLTSTNTDATIQEEEIVTPKSSLKTKRSILGKENKSVTKRKSQILGLFKRGGDKTPPPVPELPVIQQATEKKQQSEKKLNKRKSWMFWKSSNNATAVASGQAKN</sequence>
<feature type="compositionally biased region" description="Basic and acidic residues" evidence="1">
    <location>
        <begin position="64"/>
        <end position="91"/>
    </location>
</feature>
<proteinExistence type="predicted"/>
<keyword evidence="3" id="KW-1185">Reference proteome</keyword>
<feature type="compositionally biased region" description="Polar residues" evidence="1">
    <location>
        <begin position="105"/>
        <end position="120"/>
    </location>
</feature>
<feature type="compositionally biased region" description="Polar residues" evidence="1">
    <location>
        <begin position="402"/>
        <end position="414"/>
    </location>
</feature>
<evidence type="ECO:0000313" key="2">
    <source>
        <dbReference type="EMBL" id="GAN02838.1"/>
    </source>
</evidence>
<evidence type="ECO:0000313" key="3">
    <source>
        <dbReference type="Proteomes" id="UP000053815"/>
    </source>
</evidence>
<protein>
    <submittedName>
        <fullName evidence="2">Uncharacterized protein</fullName>
    </submittedName>
</protein>
<feature type="compositionally biased region" description="Basic and acidic residues" evidence="1">
    <location>
        <begin position="257"/>
        <end position="293"/>
    </location>
</feature>